<dbReference type="EMBL" id="CP014227">
    <property type="protein sequence ID" value="AMD84726.1"/>
    <property type="molecule type" value="Genomic_DNA"/>
</dbReference>
<evidence type="ECO:0000313" key="4">
    <source>
        <dbReference type="Proteomes" id="UP000215539"/>
    </source>
</evidence>
<dbReference type="AlphaFoldDB" id="A0AAX2GYY6"/>
<sequence length="132" mass="14981">MKENEVPQELGALGGLTELCYATDEEGNYTTLQSVGWDVKTTAIRASMVLFAEQMEEARQQALSGKRSPLPYYMLKNRMDYGVLAASVGLPVWLVKLHSRPFFFKRLSKKRLEQYAEVLGITVERLTSTRCE</sequence>
<keyword evidence="3" id="KW-1185">Reference proteome</keyword>
<dbReference type="KEGG" id="chg:AXF12_03840"/>
<proteinExistence type="predicted"/>
<evidence type="ECO:0000313" key="1">
    <source>
        <dbReference type="EMBL" id="AMD84726.1"/>
    </source>
</evidence>
<gene>
    <name evidence="1" type="ORF">AXF12_03840</name>
    <name evidence="2" type="ORF">SAMEA44541418_00967</name>
</gene>
<name>A0AAX2GYY6_9FLAO</name>
<reference evidence="1 3" key="1">
    <citation type="submission" date="2016-02" db="EMBL/GenBank/DDBJ databases">
        <authorList>
            <person name="Holder M.E."/>
            <person name="Ajami N.J."/>
            <person name="Petrosino J.F."/>
        </authorList>
    </citation>
    <scope>NUCLEOTIDE SEQUENCE [LARGE SCALE GENOMIC DNA]</scope>
    <source>
        <strain evidence="1 3">CCUG 32990</strain>
    </source>
</reference>
<dbReference type="RefSeq" id="WP_066428478.1">
    <property type="nucleotide sequence ID" value="NZ_CP014227.1"/>
</dbReference>
<dbReference type="Proteomes" id="UP000215539">
    <property type="component" value="Chromosome 1"/>
</dbReference>
<protein>
    <submittedName>
        <fullName evidence="2">Uncharacterized protein</fullName>
    </submittedName>
</protein>
<organism evidence="2 4">
    <name type="scientific">Capnocytophaga haemolytica</name>
    <dbReference type="NCBI Taxonomy" id="45243"/>
    <lineage>
        <taxon>Bacteria</taxon>
        <taxon>Pseudomonadati</taxon>
        <taxon>Bacteroidota</taxon>
        <taxon>Flavobacteriia</taxon>
        <taxon>Flavobacteriales</taxon>
        <taxon>Flavobacteriaceae</taxon>
        <taxon>Capnocytophaga</taxon>
    </lineage>
</organism>
<dbReference type="Proteomes" id="UP000065822">
    <property type="component" value="Chromosome"/>
</dbReference>
<evidence type="ECO:0000313" key="2">
    <source>
        <dbReference type="EMBL" id="SNV08047.1"/>
    </source>
</evidence>
<accession>A0AAX2GYY6</accession>
<evidence type="ECO:0000313" key="3">
    <source>
        <dbReference type="Proteomes" id="UP000065822"/>
    </source>
</evidence>
<dbReference type="EMBL" id="LT906449">
    <property type="protein sequence ID" value="SNV08047.1"/>
    <property type="molecule type" value="Genomic_DNA"/>
</dbReference>
<reference evidence="2 4" key="2">
    <citation type="submission" date="2017-06" db="EMBL/GenBank/DDBJ databases">
        <authorList>
            <consortium name="Pathogen Informatics"/>
        </authorList>
    </citation>
    <scope>NUCLEOTIDE SEQUENCE [LARGE SCALE GENOMIC DNA]</scope>
    <source>
        <strain evidence="2 4">NCTC12947</strain>
    </source>
</reference>